<proteinExistence type="predicted"/>
<dbReference type="GeneID" id="77813551"/>
<evidence type="ECO:0000313" key="2">
    <source>
        <dbReference type="Proteomes" id="UP001164743"/>
    </source>
</evidence>
<reference evidence="1" key="1">
    <citation type="submission" date="2022-10" db="EMBL/GenBank/DDBJ databases">
        <title>Puccinia triticina Genome sequencing and assembly.</title>
        <authorList>
            <person name="Li C."/>
        </authorList>
    </citation>
    <scope>NUCLEOTIDE SEQUENCE</scope>
    <source>
        <strain evidence="1">Pt15</strain>
    </source>
</reference>
<name>A0ABY7CUI1_9BASI</name>
<dbReference type="EMBL" id="CP110429">
    <property type="protein sequence ID" value="WAQ88320.1"/>
    <property type="molecule type" value="Genomic_DNA"/>
</dbReference>
<dbReference type="RefSeq" id="XP_053023875.1">
    <property type="nucleotide sequence ID" value="XM_053172656.1"/>
</dbReference>
<gene>
    <name evidence="1" type="ORF">PtA15_9A447</name>
</gene>
<organism evidence="1 2">
    <name type="scientific">Puccinia triticina</name>
    <dbReference type="NCBI Taxonomy" id="208348"/>
    <lineage>
        <taxon>Eukaryota</taxon>
        <taxon>Fungi</taxon>
        <taxon>Dikarya</taxon>
        <taxon>Basidiomycota</taxon>
        <taxon>Pucciniomycotina</taxon>
        <taxon>Pucciniomycetes</taxon>
        <taxon>Pucciniales</taxon>
        <taxon>Pucciniaceae</taxon>
        <taxon>Puccinia</taxon>
    </lineage>
</organism>
<dbReference type="Proteomes" id="UP001164743">
    <property type="component" value="Chromosome 9A"/>
</dbReference>
<sequence length="167" mass="18313">MSPAVPDSLRCLTTPGPPHLNFAKSSSSSPHDTHTKRLSSIPIYNTSHHLHRKSSSRNADITPYHYRYYSSIASTKSDEPPTPIVIEGYLSISVISQQIYAYSPVTGPNGPQFVLHLGPEVIPDPKNQLLPSNLIHFAGVIAGEIGRSLHIIVHSLHLYSICRSLNS</sequence>
<accession>A0ABY7CUI1</accession>
<protein>
    <submittedName>
        <fullName evidence="1">Uncharacterized protein</fullName>
    </submittedName>
</protein>
<evidence type="ECO:0000313" key="1">
    <source>
        <dbReference type="EMBL" id="WAQ88320.1"/>
    </source>
</evidence>
<keyword evidence="2" id="KW-1185">Reference proteome</keyword>